<dbReference type="Proteomes" id="UP000016935">
    <property type="component" value="Unassembled WGS sequence"/>
</dbReference>
<keyword evidence="2" id="KW-1015">Disulfide bond</keyword>
<reference evidence="3 4" key="1">
    <citation type="journal article" date="2012" name="PLoS Pathog.">
        <title>Diverse lifestyles and strategies of plant pathogenesis encoded in the genomes of eighteen Dothideomycetes fungi.</title>
        <authorList>
            <person name="Ohm R.A."/>
            <person name="Feau N."/>
            <person name="Henrissat B."/>
            <person name="Schoch C.L."/>
            <person name="Horwitz B.A."/>
            <person name="Barry K.W."/>
            <person name="Condon B.J."/>
            <person name="Copeland A.C."/>
            <person name="Dhillon B."/>
            <person name="Glaser F."/>
            <person name="Hesse C.N."/>
            <person name="Kosti I."/>
            <person name="LaButti K."/>
            <person name="Lindquist E.A."/>
            <person name="Lucas S."/>
            <person name="Salamov A.A."/>
            <person name="Bradshaw R.E."/>
            <person name="Ciuffetti L."/>
            <person name="Hamelin R.C."/>
            <person name="Kema G.H.J."/>
            <person name="Lawrence C."/>
            <person name="Scott J.A."/>
            <person name="Spatafora J.W."/>
            <person name="Turgeon B.G."/>
            <person name="de Wit P.J.G.M."/>
            <person name="Zhong S."/>
            <person name="Goodwin S.B."/>
            <person name="Grigoriev I.V."/>
        </authorList>
    </citation>
    <scope>NUCLEOTIDE SEQUENCE [LARGE SCALE GENOMIC DNA]</scope>
    <source>
        <strain evidence="4">28A</strain>
    </source>
</reference>
<dbReference type="AlphaFoldDB" id="R0KBF4"/>
<comment type="similarity">
    <text evidence="1">Belongs to the cerato-ulmin hydrophobin family.</text>
</comment>
<dbReference type="EMBL" id="KB908493">
    <property type="protein sequence ID" value="EOA90258.1"/>
    <property type="molecule type" value="Genomic_DNA"/>
</dbReference>
<evidence type="ECO:0000256" key="1">
    <source>
        <dbReference type="ARBA" id="ARBA00009576"/>
    </source>
</evidence>
<name>R0KBF4_EXST2</name>
<dbReference type="InterPro" id="IPR036686">
    <property type="entry name" value="Class_II_Hydrophobin_sf"/>
</dbReference>
<dbReference type="eggNOG" id="ENOG502SUV9">
    <property type="taxonomic scope" value="Eukaryota"/>
</dbReference>
<evidence type="ECO:0000313" key="3">
    <source>
        <dbReference type="EMBL" id="EOA90258.1"/>
    </source>
</evidence>
<reference evidence="3 4" key="2">
    <citation type="journal article" date="2013" name="PLoS Genet.">
        <title>Comparative genome structure, secondary metabolite, and effector coding capacity across Cochliobolus pathogens.</title>
        <authorList>
            <person name="Condon B.J."/>
            <person name="Leng Y."/>
            <person name="Wu D."/>
            <person name="Bushley K.E."/>
            <person name="Ohm R.A."/>
            <person name="Otillar R."/>
            <person name="Martin J."/>
            <person name="Schackwitz W."/>
            <person name="Grimwood J."/>
            <person name="MohdZainudin N."/>
            <person name="Xue C."/>
            <person name="Wang R."/>
            <person name="Manning V.A."/>
            <person name="Dhillon B."/>
            <person name="Tu Z.J."/>
            <person name="Steffenson B.J."/>
            <person name="Salamov A."/>
            <person name="Sun H."/>
            <person name="Lowry S."/>
            <person name="LaButti K."/>
            <person name="Han J."/>
            <person name="Copeland A."/>
            <person name="Lindquist E."/>
            <person name="Barry K."/>
            <person name="Schmutz J."/>
            <person name="Baker S.E."/>
            <person name="Ciuffetti L.M."/>
            <person name="Grigoriev I.V."/>
            <person name="Zhong S."/>
            <person name="Turgeon B.G."/>
        </authorList>
    </citation>
    <scope>NUCLEOTIDE SEQUENCE [LARGE SCALE GENOMIC DNA]</scope>
    <source>
        <strain evidence="4">28A</strain>
    </source>
</reference>
<dbReference type="RefSeq" id="XP_008021939.1">
    <property type="nucleotide sequence ID" value="XM_008023748.1"/>
</dbReference>
<dbReference type="PANTHER" id="PTHR42341">
    <property type="entry name" value="HYDROPHOBIN"/>
    <property type="match status" value="1"/>
</dbReference>
<dbReference type="Gene3D" id="3.20.120.10">
    <property type="entry name" value="Hydrophobin"/>
    <property type="match status" value="1"/>
</dbReference>
<gene>
    <name evidence="3" type="ORF">SETTUDRAFT_60640</name>
</gene>
<dbReference type="SUPFAM" id="SSF101751">
    <property type="entry name" value="Hydrophobin II, HfbII"/>
    <property type="match status" value="1"/>
</dbReference>
<organism evidence="3 4">
    <name type="scientific">Exserohilum turcicum (strain 28A)</name>
    <name type="common">Northern leaf blight fungus</name>
    <name type="synonym">Setosphaeria turcica</name>
    <dbReference type="NCBI Taxonomy" id="671987"/>
    <lineage>
        <taxon>Eukaryota</taxon>
        <taxon>Fungi</taxon>
        <taxon>Dikarya</taxon>
        <taxon>Ascomycota</taxon>
        <taxon>Pezizomycotina</taxon>
        <taxon>Dothideomycetes</taxon>
        <taxon>Pleosporomycetidae</taxon>
        <taxon>Pleosporales</taxon>
        <taxon>Pleosporineae</taxon>
        <taxon>Pleosporaceae</taxon>
        <taxon>Exserohilum</taxon>
    </lineage>
</organism>
<feature type="non-terminal residue" evidence="3">
    <location>
        <position position="91"/>
    </location>
</feature>
<evidence type="ECO:0000313" key="4">
    <source>
        <dbReference type="Proteomes" id="UP000016935"/>
    </source>
</evidence>
<protein>
    <submittedName>
        <fullName evidence="3">Uncharacterized protein</fullName>
    </submittedName>
</protein>
<dbReference type="InterPro" id="IPR010636">
    <property type="entry name" value="Class_II_hydrophobin"/>
</dbReference>
<accession>R0KBF4</accession>
<feature type="non-terminal residue" evidence="3">
    <location>
        <position position="1"/>
    </location>
</feature>
<dbReference type="OrthoDB" id="4500971at2759"/>
<dbReference type="GO" id="GO:0005576">
    <property type="term" value="C:extracellular region"/>
    <property type="evidence" value="ECO:0007669"/>
    <property type="project" value="InterPro"/>
</dbReference>
<evidence type="ECO:0000256" key="2">
    <source>
        <dbReference type="ARBA" id="ARBA00023157"/>
    </source>
</evidence>
<dbReference type="GeneID" id="19405259"/>
<keyword evidence="4" id="KW-1185">Reference proteome</keyword>
<proteinExistence type="inferred from homology"/>
<sequence length="91" mass="9042">VAFASGAFAAPLLSGYGGDSTVCPSGLYSTPQCCATDILGVAALNCYAPYTAPTDVNDFKAGCATSGQQAKCCVLPIAGQDILCQDVSPSA</sequence>
<dbReference type="HOGENOM" id="CLU_141181_2_2_1"/>
<dbReference type="CDD" id="cd23508">
    <property type="entry name" value="hydrophobin_II"/>
    <property type="match status" value="1"/>
</dbReference>
<dbReference type="PANTHER" id="PTHR42341:SF1">
    <property type="entry name" value="HYDROPHOBIN"/>
    <property type="match status" value="1"/>
</dbReference>
<dbReference type="STRING" id="671987.R0KBF4"/>
<dbReference type="Pfam" id="PF06766">
    <property type="entry name" value="Hydrophobin_2"/>
    <property type="match status" value="1"/>
</dbReference>